<keyword evidence="3" id="KW-0862">Zinc</keyword>
<sequence>MHSGSCLCGAVKYEIDAPIKSATHCHCNQCRKGHGAAFASYGNVRRTNFHFVEGLDSVAEFHSSPGVTRTFCRQCGSNLQWFADHPYPDWLSVALGTLDSPLGEIPQKHIYVESKADWYAIADRLPQEHHVEPDE</sequence>
<dbReference type="PANTHER" id="PTHR33337">
    <property type="entry name" value="GFA DOMAIN-CONTAINING PROTEIN"/>
    <property type="match status" value="1"/>
</dbReference>
<reference evidence="6 7" key="1">
    <citation type="journal article" date="2021" name="Syst. Appl. Microbiol.">
        <title>Pseudomonas lalucatii sp. nov. isolated from Vallgornera, a karstic cave in Mallorca, Western Mediterranean.</title>
        <authorList>
            <person name="Busquets A."/>
            <person name="Mulet M."/>
            <person name="Gomila M."/>
            <person name="Garcia-Valdes E."/>
        </authorList>
    </citation>
    <scope>NUCLEOTIDE SEQUENCE [LARGE SCALE GENOMIC DNA]</scope>
    <source>
        <strain evidence="6 7">R1b54</strain>
    </source>
</reference>
<gene>
    <name evidence="6" type="ORF">I0D00_04960</name>
</gene>
<dbReference type="RefSeq" id="WP_213638629.1">
    <property type="nucleotide sequence ID" value="NZ_JADPMV010000001.1"/>
</dbReference>
<evidence type="ECO:0000259" key="5">
    <source>
        <dbReference type="PROSITE" id="PS51891"/>
    </source>
</evidence>
<accession>A0ABS5PXT8</accession>
<dbReference type="Pfam" id="PF04828">
    <property type="entry name" value="GFA"/>
    <property type="match status" value="1"/>
</dbReference>
<dbReference type="Gene3D" id="3.90.1590.10">
    <property type="entry name" value="glutathione-dependent formaldehyde- activating enzyme (gfa)"/>
    <property type="match status" value="1"/>
</dbReference>
<evidence type="ECO:0000313" key="6">
    <source>
        <dbReference type="EMBL" id="MBS7661297.1"/>
    </source>
</evidence>
<evidence type="ECO:0000256" key="2">
    <source>
        <dbReference type="ARBA" id="ARBA00022723"/>
    </source>
</evidence>
<keyword evidence="4" id="KW-0456">Lyase</keyword>
<comment type="caution">
    <text evidence="6">The sequence shown here is derived from an EMBL/GenBank/DDBJ whole genome shotgun (WGS) entry which is preliminary data.</text>
</comment>
<evidence type="ECO:0000256" key="1">
    <source>
        <dbReference type="ARBA" id="ARBA00005495"/>
    </source>
</evidence>
<proteinExistence type="inferred from homology"/>
<dbReference type="Proteomes" id="UP001196601">
    <property type="component" value="Unassembled WGS sequence"/>
</dbReference>
<dbReference type="SUPFAM" id="SSF51316">
    <property type="entry name" value="Mss4-like"/>
    <property type="match status" value="1"/>
</dbReference>
<organism evidence="6 7">
    <name type="scientific">Pseudomonas lalucatii</name>
    <dbReference type="NCBI Taxonomy" id="1424203"/>
    <lineage>
        <taxon>Bacteria</taxon>
        <taxon>Pseudomonadati</taxon>
        <taxon>Pseudomonadota</taxon>
        <taxon>Gammaproteobacteria</taxon>
        <taxon>Pseudomonadales</taxon>
        <taxon>Pseudomonadaceae</taxon>
        <taxon>Pseudomonas</taxon>
    </lineage>
</organism>
<keyword evidence="2" id="KW-0479">Metal-binding</keyword>
<dbReference type="InterPro" id="IPR006913">
    <property type="entry name" value="CENP-V/GFA"/>
</dbReference>
<dbReference type="PANTHER" id="PTHR33337:SF40">
    <property type="entry name" value="CENP-V_GFA DOMAIN-CONTAINING PROTEIN-RELATED"/>
    <property type="match status" value="1"/>
</dbReference>
<name>A0ABS5PXT8_9PSED</name>
<evidence type="ECO:0000256" key="4">
    <source>
        <dbReference type="ARBA" id="ARBA00023239"/>
    </source>
</evidence>
<evidence type="ECO:0000313" key="7">
    <source>
        <dbReference type="Proteomes" id="UP001196601"/>
    </source>
</evidence>
<dbReference type="EMBL" id="JADPMV010000001">
    <property type="protein sequence ID" value="MBS7661297.1"/>
    <property type="molecule type" value="Genomic_DNA"/>
</dbReference>
<dbReference type="InterPro" id="IPR011057">
    <property type="entry name" value="Mss4-like_sf"/>
</dbReference>
<keyword evidence="7" id="KW-1185">Reference proteome</keyword>
<comment type="similarity">
    <text evidence="1">Belongs to the Gfa family.</text>
</comment>
<feature type="domain" description="CENP-V/GFA" evidence="5">
    <location>
        <begin position="2"/>
        <end position="120"/>
    </location>
</feature>
<evidence type="ECO:0000256" key="3">
    <source>
        <dbReference type="ARBA" id="ARBA00022833"/>
    </source>
</evidence>
<dbReference type="PROSITE" id="PS51891">
    <property type="entry name" value="CENP_V_GFA"/>
    <property type="match status" value="1"/>
</dbReference>
<protein>
    <submittedName>
        <fullName evidence="6">GFA family protein</fullName>
    </submittedName>
</protein>